<dbReference type="Proteomes" id="UP000735205">
    <property type="component" value="Unassembled WGS sequence"/>
</dbReference>
<feature type="signal peptide" evidence="2">
    <location>
        <begin position="1"/>
        <end position="21"/>
    </location>
</feature>
<keyword evidence="2" id="KW-0732">Signal</keyword>
<feature type="compositionally biased region" description="Polar residues" evidence="1">
    <location>
        <begin position="58"/>
        <end position="71"/>
    </location>
</feature>
<feature type="region of interest" description="Disordered" evidence="1">
    <location>
        <begin position="28"/>
        <end position="113"/>
    </location>
</feature>
<evidence type="ECO:0000313" key="4">
    <source>
        <dbReference type="Proteomes" id="UP000735205"/>
    </source>
</evidence>
<feature type="compositionally biased region" description="Low complexity" evidence="1">
    <location>
        <begin position="72"/>
        <end position="112"/>
    </location>
</feature>
<sequence length="229" mass="24689">MRNLMKRRALLVTALTTVIIAAGSGFGHQQIQGAQEKPNRSKVLKTKKTTSAAKVEQTAEQANQAIEASQPSDAQNNAQGQSQSQDDQNASQTTTTDQVSTATATASASTTANRTDGFNFAGQHFDVTTFSNTSGGNTPRWTPYIFQWSAIPNYYLAEAASKAGSAVRQLSYGSEAVVNGRTYHVSEIHHGMKRLDSLETVQDLADQHAIGIQTCDDASGTYVSTYWFD</sequence>
<reference evidence="3 4" key="1">
    <citation type="submission" date="2020-02" db="EMBL/GenBank/DDBJ databases">
        <title>Fructobacillus sp. isolated from paper mulberry of Taiwan.</title>
        <authorList>
            <person name="Lin S.-T."/>
        </authorList>
    </citation>
    <scope>NUCLEOTIDE SEQUENCE [LARGE SCALE GENOMIC DNA]</scope>
    <source>
        <strain evidence="3 4">M1-21</strain>
    </source>
</reference>
<evidence type="ECO:0000313" key="3">
    <source>
        <dbReference type="EMBL" id="MBS9336391.1"/>
    </source>
</evidence>
<keyword evidence="4" id="KW-1185">Reference proteome</keyword>
<organism evidence="3 4">
    <name type="scientific">Fructobacillus papyrifericola</name>
    <dbReference type="NCBI Taxonomy" id="2713172"/>
    <lineage>
        <taxon>Bacteria</taxon>
        <taxon>Bacillati</taxon>
        <taxon>Bacillota</taxon>
        <taxon>Bacilli</taxon>
        <taxon>Lactobacillales</taxon>
        <taxon>Lactobacillaceae</taxon>
        <taxon>Fructobacillus</taxon>
    </lineage>
</organism>
<evidence type="ECO:0000256" key="2">
    <source>
        <dbReference type="SAM" id="SignalP"/>
    </source>
</evidence>
<accession>A0ABS5QVI0</accession>
<evidence type="ECO:0000256" key="1">
    <source>
        <dbReference type="SAM" id="MobiDB-lite"/>
    </source>
</evidence>
<dbReference type="EMBL" id="JAAMFJ010000002">
    <property type="protein sequence ID" value="MBS9336391.1"/>
    <property type="molecule type" value="Genomic_DNA"/>
</dbReference>
<comment type="caution">
    <text evidence="3">The sequence shown here is derived from an EMBL/GenBank/DDBJ whole genome shotgun (WGS) entry which is preliminary data.</text>
</comment>
<proteinExistence type="predicted"/>
<dbReference type="RefSeq" id="WP_213792951.1">
    <property type="nucleotide sequence ID" value="NZ_JAAMFJ010000002.1"/>
</dbReference>
<protein>
    <submittedName>
        <fullName evidence="3">Uncharacterized protein</fullName>
    </submittedName>
</protein>
<name>A0ABS5QVI0_9LACO</name>
<gene>
    <name evidence="3" type="ORF">G6R28_03980</name>
</gene>
<feature type="chain" id="PRO_5047016042" evidence="2">
    <location>
        <begin position="22"/>
        <end position="229"/>
    </location>
</feature>